<evidence type="ECO:0000313" key="2">
    <source>
        <dbReference type="Proteomes" id="UP000198345"/>
    </source>
</evidence>
<gene>
    <name evidence="1" type="ORF">B0A66_16960</name>
</gene>
<proteinExistence type="predicted"/>
<dbReference type="Proteomes" id="UP000198345">
    <property type="component" value="Unassembled WGS sequence"/>
</dbReference>
<dbReference type="EMBL" id="MUGW01000036">
    <property type="protein sequence ID" value="OXA87301.1"/>
    <property type="molecule type" value="Genomic_DNA"/>
</dbReference>
<organism evidence="1 2">
    <name type="scientific">Flavobacterium hercynium</name>
    <dbReference type="NCBI Taxonomy" id="387094"/>
    <lineage>
        <taxon>Bacteria</taxon>
        <taxon>Pseudomonadati</taxon>
        <taxon>Bacteroidota</taxon>
        <taxon>Flavobacteriia</taxon>
        <taxon>Flavobacteriales</taxon>
        <taxon>Flavobacteriaceae</taxon>
        <taxon>Flavobacterium</taxon>
    </lineage>
</organism>
<evidence type="ECO:0000313" key="1">
    <source>
        <dbReference type="EMBL" id="OXA87301.1"/>
    </source>
</evidence>
<name>A0A226H0W1_9FLAO</name>
<reference evidence="1 2" key="1">
    <citation type="submission" date="2016-11" db="EMBL/GenBank/DDBJ databases">
        <title>Whole genomes of Flavobacteriaceae.</title>
        <authorList>
            <person name="Stine C."/>
            <person name="Li C."/>
            <person name="Tadesse D."/>
        </authorList>
    </citation>
    <scope>NUCLEOTIDE SEQUENCE [LARGE SCALE GENOMIC DNA]</scope>
    <source>
        <strain evidence="1 2">DSM 18292</strain>
    </source>
</reference>
<sequence length="265" mass="30521">MKTILISVFALLLISCHDKKENQDNTSKINSDSTAIKNDTIKSEPVVDTIKHIEVGYWDQYEKMPKLNFDSISETEFESITPKKFLQAVKPEQKGNYFYLSGANKKHAFKKYNDYGGEESHSGYELLGRYTDSKLYAMIQNSTAENLGFGEFFLFDPVSEYHYNIVSFGDASVETPIPSVNNKYLVYYNNGVYENHNCDIGILKINDLSDPKHYLTEVASSRKEDFTTEKIVWKTDDCFYVKGYTKSIELKTGEKKYAYFKLDIN</sequence>
<accession>A0A226H0W1</accession>
<comment type="caution">
    <text evidence="1">The sequence shown here is derived from an EMBL/GenBank/DDBJ whole genome shotgun (WGS) entry which is preliminary data.</text>
</comment>
<protein>
    <submittedName>
        <fullName evidence="1">Uncharacterized protein</fullName>
    </submittedName>
</protein>
<dbReference type="PROSITE" id="PS51257">
    <property type="entry name" value="PROKAR_LIPOPROTEIN"/>
    <property type="match status" value="1"/>
</dbReference>
<dbReference type="AlphaFoldDB" id="A0A226H0W1"/>
<keyword evidence="2" id="KW-1185">Reference proteome</keyword>
<dbReference type="RefSeq" id="WP_089051042.1">
    <property type="nucleotide sequence ID" value="NZ_FXTV01000006.1"/>
</dbReference>
<dbReference type="OrthoDB" id="702987at2"/>